<feature type="transmembrane region" description="Helical" evidence="2">
    <location>
        <begin position="6"/>
        <end position="27"/>
    </location>
</feature>
<accession>A0A2R6NYB7</accession>
<dbReference type="EMBL" id="MLYV02000678">
    <property type="protein sequence ID" value="PSR79924.1"/>
    <property type="molecule type" value="Genomic_DNA"/>
</dbReference>
<comment type="caution">
    <text evidence="3">The sequence shown here is derived from an EMBL/GenBank/DDBJ whole genome shotgun (WGS) entry which is preliminary data.</text>
</comment>
<name>A0A2R6NYB7_9APHY</name>
<feature type="region of interest" description="Disordered" evidence="1">
    <location>
        <begin position="42"/>
        <end position="64"/>
    </location>
</feature>
<proteinExistence type="predicted"/>
<evidence type="ECO:0000313" key="4">
    <source>
        <dbReference type="Proteomes" id="UP000186601"/>
    </source>
</evidence>
<evidence type="ECO:0000256" key="2">
    <source>
        <dbReference type="SAM" id="Phobius"/>
    </source>
</evidence>
<organism evidence="3 4">
    <name type="scientific">Hermanssonia centrifuga</name>
    <dbReference type="NCBI Taxonomy" id="98765"/>
    <lineage>
        <taxon>Eukaryota</taxon>
        <taxon>Fungi</taxon>
        <taxon>Dikarya</taxon>
        <taxon>Basidiomycota</taxon>
        <taxon>Agaricomycotina</taxon>
        <taxon>Agaricomycetes</taxon>
        <taxon>Polyporales</taxon>
        <taxon>Meruliaceae</taxon>
        <taxon>Hermanssonia</taxon>
    </lineage>
</organism>
<reference evidence="3 4" key="1">
    <citation type="submission" date="2018-02" db="EMBL/GenBank/DDBJ databases">
        <title>Genome sequence of the basidiomycete white-rot fungus Phlebia centrifuga.</title>
        <authorList>
            <person name="Granchi Z."/>
            <person name="Peng M."/>
            <person name="de Vries R.P."/>
            <person name="Hilden K."/>
            <person name="Makela M.R."/>
            <person name="Grigoriev I."/>
            <person name="Riley R."/>
        </authorList>
    </citation>
    <scope>NUCLEOTIDE SEQUENCE [LARGE SCALE GENOMIC DNA]</scope>
    <source>
        <strain evidence="3 4">FBCC195</strain>
    </source>
</reference>
<dbReference type="Proteomes" id="UP000186601">
    <property type="component" value="Unassembled WGS sequence"/>
</dbReference>
<gene>
    <name evidence="3" type="ORF">PHLCEN_2v6825</name>
</gene>
<keyword evidence="2" id="KW-1133">Transmembrane helix</keyword>
<dbReference type="OrthoDB" id="10054429at2759"/>
<dbReference type="AlphaFoldDB" id="A0A2R6NYB7"/>
<keyword evidence="2" id="KW-0812">Transmembrane</keyword>
<protein>
    <submittedName>
        <fullName evidence="3">Uncharacterized protein</fullName>
    </submittedName>
</protein>
<keyword evidence="4" id="KW-1185">Reference proteome</keyword>
<dbReference type="STRING" id="98765.A0A2R6NYB7"/>
<sequence length="64" mass="6953">MGDGWLGWAANVICILWTLFVCVIFAMPNYLPVTSENMNYASVPRSSTGDAKASQELVEKVEGA</sequence>
<evidence type="ECO:0000256" key="1">
    <source>
        <dbReference type="SAM" id="MobiDB-lite"/>
    </source>
</evidence>
<evidence type="ECO:0000313" key="3">
    <source>
        <dbReference type="EMBL" id="PSR79924.1"/>
    </source>
</evidence>
<keyword evidence="2" id="KW-0472">Membrane</keyword>